<dbReference type="Proteomes" id="UP001500954">
    <property type="component" value="Unassembled WGS sequence"/>
</dbReference>
<dbReference type="NCBIfam" id="TIGR03999">
    <property type="entry name" value="thiol_BshA"/>
    <property type="match status" value="1"/>
</dbReference>
<sequence>MKIGIVCYPTFGGSGVVATELGLELSKRGHEIHFITYNQPVRLELLSNNVHYHEVNVPEYPLFHYQPYELALSSKLVDMVKLHKIEILHVHYAIPHAYAAYMAKKILLESGIYVPIVTTLHGTDITLVGSHPFYKPAVTFSINKSDAVTTVSKSLKDDTLRLFDIKNDISVVPNFIDLDKYNHGFTDCQRAMLAKDDEKIITHISNLRAVKRVQDVISVFYNIQKEMPAKLMLVGEGPEREKIEWHCQELGITDKVVFFGRSNEIDKILCFSDLFLLPSKTESFGLAALEAMASGVPVISSNTGGIPEVNIHGVSGYLSNVGDVEDMTKNALYILSDEERLKLFKNNARKESLKFDLHKIVPLYEAIYEDTLAKCLIM</sequence>
<dbReference type="PANTHER" id="PTHR45947">
    <property type="entry name" value="SULFOQUINOVOSYL TRANSFERASE SQD2"/>
    <property type="match status" value="1"/>
</dbReference>
<proteinExistence type="predicted"/>
<dbReference type="InterPro" id="IPR028098">
    <property type="entry name" value="Glyco_trans_4-like_N"/>
</dbReference>
<accession>A0ABP6WJ60</accession>
<dbReference type="Gene3D" id="3.40.50.2000">
    <property type="entry name" value="Glycogen Phosphorylase B"/>
    <property type="match status" value="2"/>
</dbReference>
<gene>
    <name evidence="3" type="primary">bshA</name>
    <name evidence="3" type="ORF">GCM10022395_00010</name>
</gene>
<dbReference type="InterPro" id="IPR050194">
    <property type="entry name" value="Glycosyltransferase_grp1"/>
</dbReference>
<dbReference type="PANTHER" id="PTHR45947:SF15">
    <property type="entry name" value="TEICHURONIC ACID BIOSYNTHESIS GLYCOSYLTRANSFERASE TUAC-RELATED"/>
    <property type="match status" value="1"/>
</dbReference>
<protein>
    <submittedName>
        <fullName evidence="3">N-acetyl-alpha-D-glucosaminyl L-malate synthase BshA</fullName>
    </submittedName>
</protein>
<dbReference type="Pfam" id="PF13439">
    <property type="entry name" value="Glyco_transf_4"/>
    <property type="match status" value="1"/>
</dbReference>
<organism evidence="3 4">
    <name type="scientific">Snuella lapsa</name>
    <dbReference type="NCBI Taxonomy" id="870481"/>
    <lineage>
        <taxon>Bacteria</taxon>
        <taxon>Pseudomonadati</taxon>
        <taxon>Bacteroidota</taxon>
        <taxon>Flavobacteriia</taxon>
        <taxon>Flavobacteriales</taxon>
        <taxon>Flavobacteriaceae</taxon>
        <taxon>Snuella</taxon>
    </lineage>
</organism>
<dbReference type="EMBL" id="BAABCY010000001">
    <property type="protein sequence ID" value="GAA3552402.1"/>
    <property type="molecule type" value="Genomic_DNA"/>
</dbReference>
<keyword evidence="4" id="KW-1185">Reference proteome</keyword>
<reference evidence="4" key="1">
    <citation type="journal article" date="2019" name="Int. J. Syst. Evol. Microbiol.">
        <title>The Global Catalogue of Microorganisms (GCM) 10K type strain sequencing project: providing services to taxonomists for standard genome sequencing and annotation.</title>
        <authorList>
            <consortium name="The Broad Institute Genomics Platform"/>
            <consortium name="The Broad Institute Genome Sequencing Center for Infectious Disease"/>
            <person name="Wu L."/>
            <person name="Ma J."/>
        </authorList>
    </citation>
    <scope>NUCLEOTIDE SEQUENCE [LARGE SCALE GENOMIC DNA]</scope>
    <source>
        <strain evidence="4">JCM 17111</strain>
    </source>
</reference>
<evidence type="ECO:0000313" key="4">
    <source>
        <dbReference type="Proteomes" id="UP001500954"/>
    </source>
</evidence>
<evidence type="ECO:0000259" key="1">
    <source>
        <dbReference type="Pfam" id="PF00534"/>
    </source>
</evidence>
<name>A0ABP6WJ60_9FLAO</name>
<dbReference type="Pfam" id="PF00534">
    <property type="entry name" value="Glycos_transf_1"/>
    <property type="match status" value="1"/>
</dbReference>
<dbReference type="SUPFAM" id="SSF53756">
    <property type="entry name" value="UDP-Glycosyltransferase/glycogen phosphorylase"/>
    <property type="match status" value="1"/>
</dbReference>
<feature type="domain" description="Glycosyltransferase subfamily 4-like N-terminal" evidence="2">
    <location>
        <begin position="11"/>
        <end position="180"/>
    </location>
</feature>
<dbReference type="InterPro" id="IPR001296">
    <property type="entry name" value="Glyco_trans_1"/>
</dbReference>
<dbReference type="RefSeq" id="WP_345003601.1">
    <property type="nucleotide sequence ID" value="NZ_BAABCY010000001.1"/>
</dbReference>
<comment type="caution">
    <text evidence="3">The sequence shown here is derived from an EMBL/GenBank/DDBJ whole genome shotgun (WGS) entry which is preliminary data.</text>
</comment>
<dbReference type="InterPro" id="IPR023881">
    <property type="entry name" value="Thiol_BshA"/>
</dbReference>
<feature type="domain" description="Glycosyl transferase family 1" evidence="1">
    <location>
        <begin position="193"/>
        <end position="350"/>
    </location>
</feature>
<evidence type="ECO:0000259" key="2">
    <source>
        <dbReference type="Pfam" id="PF13439"/>
    </source>
</evidence>
<evidence type="ECO:0000313" key="3">
    <source>
        <dbReference type="EMBL" id="GAA3552402.1"/>
    </source>
</evidence>